<dbReference type="EMBL" id="PKMF04000104">
    <property type="protein sequence ID" value="KAK7850144.1"/>
    <property type="molecule type" value="Genomic_DNA"/>
</dbReference>
<feature type="region of interest" description="Disordered" evidence="1">
    <location>
        <begin position="1"/>
        <end position="29"/>
    </location>
</feature>
<reference evidence="2 3" key="1">
    <citation type="journal article" date="2018" name="Sci. Data">
        <title>The draft genome sequence of cork oak.</title>
        <authorList>
            <person name="Ramos A.M."/>
            <person name="Usie A."/>
            <person name="Barbosa P."/>
            <person name="Barros P.M."/>
            <person name="Capote T."/>
            <person name="Chaves I."/>
            <person name="Simoes F."/>
            <person name="Abreu I."/>
            <person name="Carrasquinho I."/>
            <person name="Faro C."/>
            <person name="Guimaraes J.B."/>
            <person name="Mendonca D."/>
            <person name="Nobrega F."/>
            <person name="Rodrigues L."/>
            <person name="Saibo N.J.M."/>
            <person name="Varela M.C."/>
            <person name="Egas C."/>
            <person name="Matos J."/>
            <person name="Miguel C.M."/>
            <person name="Oliveira M.M."/>
            <person name="Ricardo C.P."/>
            <person name="Goncalves S."/>
        </authorList>
    </citation>
    <scope>NUCLEOTIDE SEQUENCE [LARGE SCALE GENOMIC DNA]</scope>
    <source>
        <strain evidence="3">cv. HL8</strain>
    </source>
</reference>
<dbReference type="AlphaFoldDB" id="A0AAW0LGS8"/>
<evidence type="ECO:0000313" key="3">
    <source>
        <dbReference type="Proteomes" id="UP000237347"/>
    </source>
</evidence>
<sequence length="496" mass="57614">MYSPSRIGLDPHVLSPAHDKRESSVKQASAKTNLSLLQGIRRRAVRQYKSLPSTESMFKLVMEAGENAKTKPPNAIPKIQTIQKFAFLLRENKGFKKYYEPRAVSLGPIHYGKPKYQLAEKYKLILASEFIKESGKAIDELYKKVEENIKELREYYEEDATKDYPDKDLAWILFLDGCAILQYIYCSTTNKFEDLNIKHDCAVLGQQDLFLLENQLPYRLLKWLMKLSVKKKELKESINIFIENVSDQKSDWHQAESKKGESLHSKETPHEQRLSMDGERKPTHLLHLLRTSLLDNPKKVYNSSQENSKKDWQSYRNVQDLKNAGIWLKPCKTSFLNDISYIRSCFIGYLTIPKMKVDNSTGQKFFNLMAFEMCPDFINNYEITSYVCFLNSLMNHADHVMELRKAGILQNFLGSDQAVAKIFNELGTNLVPNFNIYSDVRADIDKHHQTLKSRMFRFYHDYFDSPWSIPAFFGILLELVLTGIQTWFSVKPTSRS</sequence>
<dbReference type="PANTHER" id="PTHR31170">
    <property type="entry name" value="BNAC04G53230D PROTEIN"/>
    <property type="match status" value="1"/>
</dbReference>
<name>A0AAW0LGS8_QUESU</name>
<dbReference type="Pfam" id="PF03140">
    <property type="entry name" value="DUF247"/>
    <property type="match status" value="1"/>
</dbReference>
<feature type="region of interest" description="Disordered" evidence="1">
    <location>
        <begin position="253"/>
        <end position="277"/>
    </location>
</feature>
<dbReference type="Proteomes" id="UP000237347">
    <property type="component" value="Unassembled WGS sequence"/>
</dbReference>
<comment type="caution">
    <text evidence="2">The sequence shown here is derived from an EMBL/GenBank/DDBJ whole genome shotgun (WGS) entry which is preliminary data.</text>
</comment>
<evidence type="ECO:0000313" key="2">
    <source>
        <dbReference type="EMBL" id="KAK7850144.1"/>
    </source>
</evidence>
<dbReference type="InterPro" id="IPR004158">
    <property type="entry name" value="DUF247_pln"/>
</dbReference>
<proteinExistence type="predicted"/>
<evidence type="ECO:0000256" key="1">
    <source>
        <dbReference type="SAM" id="MobiDB-lite"/>
    </source>
</evidence>
<protein>
    <submittedName>
        <fullName evidence="2">Upf0481 protein</fullName>
    </submittedName>
</protein>
<organism evidence="2 3">
    <name type="scientific">Quercus suber</name>
    <name type="common">Cork oak</name>
    <dbReference type="NCBI Taxonomy" id="58331"/>
    <lineage>
        <taxon>Eukaryota</taxon>
        <taxon>Viridiplantae</taxon>
        <taxon>Streptophyta</taxon>
        <taxon>Embryophyta</taxon>
        <taxon>Tracheophyta</taxon>
        <taxon>Spermatophyta</taxon>
        <taxon>Magnoliopsida</taxon>
        <taxon>eudicotyledons</taxon>
        <taxon>Gunneridae</taxon>
        <taxon>Pentapetalae</taxon>
        <taxon>rosids</taxon>
        <taxon>fabids</taxon>
        <taxon>Fagales</taxon>
        <taxon>Fagaceae</taxon>
        <taxon>Quercus</taxon>
    </lineage>
</organism>
<gene>
    <name evidence="2" type="ORF">CFP56_001509</name>
</gene>
<dbReference type="PANTHER" id="PTHR31170:SF25">
    <property type="entry name" value="BNAA09G04570D PROTEIN"/>
    <property type="match status" value="1"/>
</dbReference>
<accession>A0AAW0LGS8</accession>
<keyword evidence="3" id="KW-1185">Reference proteome</keyword>